<name>A0A285U3F4_9BACL</name>
<dbReference type="RefSeq" id="WP_097148121.1">
    <property type="nucleotide sequence ID" value="NZ_OBQC01000002.1"/>
</dbReference>
<dbReference type="Proteomes" id="UP000219252">
    <property type="component" value="Unassembled WGS sequence"/>
</dbReference>
<dbReference type="SUPFAM" id="SSF54427">
    <property type="entry name" value="NTF2-like"/>
    <property type="match status" value="1"/>
</dbReference>
<keyword evidence="2" id="KW-1185">Reference proteome</keyword>
<evidence type="ECO:0000313" key="2">
    <source>
        <dbReference type="Proteomes" id="UP000219252"/>
    </source>
</evidence>
<dbReference type="EMBL" id="OBQC01000002">
    <property type="protein sequence ID" value="SOC35948.1"/>
    <property type="molecule type" value="Genomic_DNA"/>
</dbReference>
<gene>
    <name evidence="1" type="ORF">SAMN05877842_10223</name>
</gene>
<evidence type="ECO:0000313" key="1">
    <source>
        <dbReference type="EMBL" id="SOC35948.1"/>
    </source>
</evidence>
<proteinExistence type="predicted"/>
<sequence length="132" mass="15108">MEQTEISIIPPPNSGHSPSIKFIQELNIQMAKTNMQFFYDHITDDITWNILTVKRLKGKDNVIEMMESNGKLPVIELKLESIICNDLVGAVNGAVTLDNQDRYAYCSIYTFTSSCQPLKIKEMTTYFQRLII</sequence>
<organism evidence="1 2">
    <name type="scientific">Ureibacillus acetophenoni</name>
    <dbReference type="NCBI Taxonomy" id="614649"/>
    <lineage>
        <taxon>Bacteria</taxon>
        <taxon>Bacillati</taxon>
        <taxon>Bacillota</taxon>
        <taxon>Bacilli</taxon>
        <taxon>Bacillales</taxon>
        <taxon>Caryophanaceae</taxon>
        <taxon>Ureibacillus</taxon>
    </lineage>
</organism>
<dbReference type="AlphaFoldDB" id="A0A285U3F4"/>
<dbReference type="Gene3D" id="3.10.450.50">
    <property type="match status" value="1"/>
</dbReference>
<dbReference type="InterPro" id="IPR032710">
    <property type="entry name" value="NTF2-like_dom_sf"/>
</dbReference>
<dbReference type="OrthoDB" id="6692273at2"/>
<reference evidence="2" key="1">
    <citation type="submission" date="2017-08" db="EMBL/GenBank/DDBJ databases">
        <authorList>
            <person name="Varghese N."/>
            <person name="Submissions S."/>
        </authorList>
    </citation>
    <scope>NUCLEOTIDE SEQUENCE [LARGE SCALE GENOMIC DNA]</scope>
    <source>
        <strain evidence="2">JC23</strain>
    </source>
</reference>
<protein>
    <submittedName>
        <fullName evidence="1">Uncharacterized protein</fullName>
    </submittedName>
</protein>
<accession>A0A285U3F4</accession>